<protein>
    <submittedName>
        <fullName evidence="2">Uncharacterized protein</fullName>
    </submittedName>
</protein>
<organism evidence="2">
    <name type="scientific">uncultured bacterium</name>
    <name type="common">gcode 4</name>
    <dbReference type="NCBI Taxonomy" id="1234023"/>
    <lineage>
        <taxon>Bacteria</taxon>
        <taxon>environmental samples</taxon>
    </lineage>
</organism>
<comment type="caution">
    <text evidence="2">The sequence shown here is derived from an EMBL/GenBank/DDBJ whole genome shotgun (WGS) entry which is preliminary data.</text>
</comment>
<feature type="transmembrane region" description="Helical" evidence="1">
    <location>
        <begin position="176"/>
        <end position="197"/>
    </location>
</feature>
<keyword evidence="1" id="KW-0812">Transmembrane</keyword>
<accession>K2GT19</accession>
<sequence length="404" mass="47340">MENKEQEFLYDWEETLNLNQYEEDLDNAEKKSIFSSFSKIFKKKNESRESYDFSEQLKEIQQEELQEELVSEAHDPVVESEGTMNLNEVASDSPEKKNLFPSFKNLFKKKEIPNKEDIQNPTQESEPIENVVSEESHTLITSDVWSDDIFQSLQDLDFNKVEEIQEKKEIKHPLYIAYKTSSTIVILLIFILSLFLIDTYLKTAKDNDIVGAFPICSYLSYSIEWYENSDCETLPMIVNNLSKKQSEIEKNIVTNLHTLLPRKLETDNVLNSSEVQFIQNKIWISRIKILSVLNKFEEIKNMSRYEWKDIECKGIVINEAWELKTSCDIYWGSIIPGTPSSSSRVTAIKFLENLQDKNNWFIIMNLPKKLDISKYSSTDWWIKWAFTTVTPLNLDLKFISNNKM</sequence>
<keyword evidence="1" id="KW-1133">Transmembrane helix</keyword>
<reference evidence="2" key="1">
    <citation type="journal article" date="2012" name="Science">
        <title>Fermentation, hydrogen, and sulfur metabolism in multiple uncultivated bacterial phyla.</title>
        <authorList>
            <person name="Wrighton K.C."/>
            <person name="Thomas B.C."/>
            <person name="Sharon I."/>
            <person name="Miller C.S."/>
            <person name="Castelle C.J."/>
            <person name="VerBerkmoes N.C."/>
            <person name="Wilkins M.J."/>
            <person name="Hettich R.L."/>
            <person name="Lipton M.S."/>
            <person name="Williams K.H."/>
            <person name="Long P.E."/>
            <person name="Banfield J.F."/>
        </authorList>
    </citation>
    <scope>NUCLEOTIDE SEQUENCE [LARGE SCALE GENOMIC DNA]</scope>
</reference>
<dbReference type="AlphaFoldDB" id="K2GT19"/>
<evidence type="ECO:0000313" key="2">
    <source>
        <dbReference type="EMBL" id="EKE26505.1"/>
    </source>
</evidence>
<proteinExistence type="predicted"/>
<evidence type="ECO:0000256" key="1">
    <source>
        <dbReference type="SAM" id="Phobius"/>
    </source>
</evidence>
<dbReference type="EMBL" id="AMFJ01000775">
    <property type="protein sequence ID" value="EKE26505.1"/>
    <property type="molecule type" value="Genomic_DNA"/>
</dbReference>
<gene>
    <name evidence="2" type="ORF">ACD_4C00259G0001</name>
</gene>
<name>K2GT19_9BACT</name>
<keyword evidence="1" id="KW-0472">Membrane</keyword>